<evidence type="ECO:0000313" key="5">
    <source>
        <dbReference type="EMBL" id="TGZ85491.1"/>
    </source>
</evidence>
<dbReference type="PANTHER" id="PTHR12940:SF0">
    <property type="entry name" value="SPLICING FACTOR ESS-2 HOMOLOG"/>
    <property type="match status" value="1"/>
</dbReference>
<dbReference type="InterPro" id="IPR019148">
    <property type="entry name" value="Nuclear_protein_DGCR14_ESS-2"/>
</dbReference>
<keyword evidence="3" id="KW-0539">Nucleus</keyword>
<proteinExistence type="inferred from homology"/>
<evidence type="ECO:0008006" key="7">
    <source>
        <dbReference type="Google" id="ProtNLM"/>
    </source>
</evidence>
<dbReference type="GO" id="GO:0071013">
    <property type="term" value="C:catalytic step 2 spliceosome"/>
    <property type="evidence" value="ECO:0007669"/>
    <property type="project" value="TreeGrafter"/>
</dbReference>
<feature type="region of interest" description="Disordered" evidence="4">
    <location>
        <begin position="216"/>
        <end position="344"/>
    </location>
</feature>
<feature type="region of interest" description="Disordered" evidence="4">
    <location>
        <begin position="439"/>
        <end position="471"/>
    </location>
</feature>
<keyword evidence="6" id="KW-1185">Reference proteome</keyword>
<dbReference type="PANTHER" id="PTHR12940">
    <property type="entry name" value="ES-2 PROTEIN - RELATED"/>
    <property type="match status" value="1"/>
</dbReference>
<comment type="subcellular location">
    <subcellularLocation>
        <location evidence="1">Nucleus</location>
    </subcellularLocation>
</comment>
<feature type="region of interest" description="Disordered" evidence="4">
    <location>
        <begin position="1"/>
        <end position="28"/>
    </location>
</feature>
<dbReference type="Pfam" id="PF09751">
    <property type="entry name" value="Es2"/>
    <property type="match status" value="1"/>
</dbReference>
<dbReference type="InParanoid" id="A0A4S2N824"/>
<accession>A0A4S2N824</accession>
<evidence type="ECO:0000313" key="6">
    <source>
        <dbReference type="Proteomes" id="UP000298138"/>
    </source>
</evidence>
<dbReference type="OrthoDB" id="19679at2759"/>
<evidence type="ECO:0000256" key="3">
    <source>
        <dbReference type="ARBA" id="ARBA00023242"/>
    </source>
</evidence>
<feature type="region of interest" description="Disordered" evidence="4">
    <location>
        <begin position="381"/>
        <end position="426"/>
    </location>
</feature>
<evidence type="ECO:0000256" key="1">
    <source>
        <dbReference type="ARBA" id="ARBA00004123"/>
    </source>
</evidence>
<organism evidence="5 6">
    <name type="scientific">Ascodesmis nigricans</name>
    <dbReference type="NCBI Taxonomy" id="341454"/>
    <lineage>
        <taxon>Eukaryota</taxon>
        <taxon>Fungi</taxon>
        <taxon>Dikarya</taxon>
        <taxon>Ascomycota</taxon>
        <taxon>Pezizomycotina</taxon>
        <taxon>Pezizomycetes</taxon>
        <taxon>Pezizales</taxon>
        <taxon>Ascodesmidaceae</taxon>
        <taxon>Ascodesmis</taxon>
    </lineage>
</organism>
<dbReference type="STRING" id="341454.A0A4S2N824"/>
<gene>
    <name evidence="5" type="ORF">EX30DRAFT_368575</name>
</gene>
<evidence type="ECO:0000256" key="4">
    <source>
        <dbReference type="SAM" id="MobiDB-lite"/>
    </source>
</evidence>
<sequence length="471" mass="51422">MESPTSNALARKRTDTELMPPPPPLKKIKRPAKVLDEDTYTDALSEIIARDFFPGLLETKHQQEYLDALESDNQEWIAEASKKLTEVMNTPQHRRRGTSFATPRFGSGGYDTPILHSTSSTPQIGISGTPSGSGSETAPEKEKVDISLSLSAFQAKYTSEDNESFNELLDKQNEKRRGAYAFLWNDNRTAGFRTAAHLKRLKAQEEQKLITGDVKSMTAPDNRPAIPNTWKVKDPRNSLMFTPDGSPLPSPPRKEGDKELPPKQVVYANTRMPPPQEVAMPERPDSPTSTFIRDAIRGYPRATETEDGYDGGATPRVRGYSFVDDAPSPSPSELGAPPMTWGSVGAVTALPAPATSASTPFKLAATPKRELLHHKMVEKVAKNKRTVSSNPLLSSAKTPSATKMTPLGAGGSGRTVPKFASSPAMTPAGMRLWSNLQGRKESGLREGLWERKETGKSVRGLSRFAATPRAK</sequence>
<feature type="compositionally biased region" description="Basic and acidic residues" evidence="4">
    <location>
        <begin position="439"/>
        <end position="456"/>
    </location>
</feature>
<evidence type="ECO:0000256" key="2">
    <source>
        <dbReference type="ARBA" id="ARBA00009072"/>
    </source>
</evidence>
<feature type="compositionally biased region" description="Polar residues" evidence="4">
    <location>
        <begin position="386"/>
        <end position="403"/>
    </location>
</feature>
<feature type="compositionally biased region" description="Low complexity" evidence="4">
    <location>
        <begin position="124"/>
        <end position="135"/>
    </location>
</feature>
<dbReference type="Proteomes" id="UP000298138">
    <property type="component" value="Unassembled WGS sequence"/>
</dbReference>
<name>A0A4S2N824_9PEZI</name>
<feature type="compositionally biased region" description="Basic and acidic residues" evidence="4">
    <location>
        <begin position="252"/>
        <end position="261"/>
    </location>
</feature>
<feature type="region of interest" description="Disordered" evidence="4">
    <location>
        <begin position="87"/>
        <end position="143"/>
    </location>
</feature>
<dbReference type="EMBL" id="ML220112">
    <property type="protein sequence ID" value="TGZ85491.1"/>
    <property type="molecule type" value="Genomic_DNA"/>
</dbReference>
<comment type="similarity">
    <text evidence="2">Belongs to the ESS2 family.</text>
</comment>
<protein>
    <recommendedName>
        <fullName evidence="7">Nuclear protein DGCR14</fullName>
    </recommendedName>
</protein>
<dbReference type="AlphaFoldDB" id="A0A4S2N824"/>
<reference evidence="5 6" key="1">
    <citation type="submission" date="2019-04" db="EMBL/GenBank/DDBJ databases">
        <title>Comparative genomics and transcriptomics to analyze fruiting body development in filamentous ascomycetes.</title>
        <authorList>
            <consortium name="DOE Joint Genome Institute"/>
            <person name="Lutkenhaus R."/>
            <person name="Traeger S."/>
            <person name="Breuer J."/>
            <person name="Kuo A."/>
            <person name="Lipzen A."/>
            <person name="Pangilinan J."/>
            <person name="Dilworth D."/>
            <person name="Sandor L."/>
            <person name="Poggeler S."/>
            <person name="Barry K."/>
            <person name="Grigoriev I.V."/>
            <person name="Nowrousian M."/>
        </authorList>
    </citation>
    <scope>NUCLEOTIDE SEQUENCE [LARGE SCALE GENOMIC DNA]</scope>
    <source>
        <strain evidence="5 6">CBS 389.68</strain>
    </source>
</reference>